<proteinExistence type="predicted"/>
<dbReference type="HOGENOM" id="CLU_1721901_0_0_1"/>
<dbReference type="EMBL" id="DS989827">
    <property type="protein sequence ID" value="EFR03828.1"/>
    <property type="molecule type" value="Genomic_DNA"/>
</dbReference>
<dbReference type="OrthoDB" id="3009558at2759"/>
<organism evidence="3">
    <name type="scientific">Arthroderma gypseum (strain ATCC MYA-4604 / CBS 118893)</name>
    <name type="common">Microsporum gypseum</name>
    <dbReference type="NCBI Taxonomy" id="535722"/>
    <lineage>
        <taxon>Eukaryota</taxon>
        <taxon>Fungi</taxon>
        <taxon>Dikarya</taxon>
        <taxon>Ascomycota</taxon>
        <taxon>Pezizomycotina</taxon>
        <taxon>Eurotiomycetes</taxon>
        <taxon>Eurotiomycetidae</taxon>
        <taxon>Onygenales</taxon>
        <taxon>Arthrodermataceae</taxon>
        <taxon>Nannizzia</taxon>
    </lineage>
</organism>
<evidence type="ECO:0000313" key="2">
    <source>
        <dbReference type="EMBL" id="EFR03828.1"/>
    </source>
</evidence>
<reference evidence="3" key="1">
    <citation type="journal article" date="2012" name="MBio">
        <title>Comparative genome analysis of Trichophyton rubrum and related dermatophytes reveals candidate genes involved in infection.</title>
        <authorList>
            <person name="Martinez D.A."/>
            <person name="Oliver B.G."/>
            <person name="Graeser Y."/>
            <person name="Goldberg J.M."/>
            <person name="Li W."/>
            <person name="Martinez-Rossi N.M."/>
            <person name="Monod M."/>
            <person name="Shelest E."/>
            <person name="Barton R.C."/>
            <person name="Birch E."/>
            <person name="Brakhage A.A."/>
            <person name="Chen Z."/>
            <person name="Gurr S.J."/>
            <person name="Heiman D."/>
            <person name="Heitman J."/>
            <person name="Kosti I."/>
            <person name="Rossi A."/>
            <person name="Saif S."/>
            <person name="Samalova M."/>
            <person name="Saunders C.W."/>
            <person name="Shea T."/>
            <person name="Summerbell R.C."/>
            <person name="Xu J."/>
            <person name="Young S."/>
            <person name="Zeng Q."/>
            <person name="Birren B.W."/>
            <person name="Cuomo C.A."/>
            <person name="White T.C."/>
        </authorList>
    </citation>
    <scope>NUCLEOTIDE SEQUENCE [LARGE SCALE GENOMIC DNA]</scope>
    <source>
        <strain evidence="3">ATCC MYA-4604 / CBS 118893</strain>
    </source>
</reference>
<evidence type="ECO:0000313" key="3">
    <source>
        <dbReference type="Proteomes" id="UP000002669"/>
    </source>
</evidence>
<dbReference type="VEuPathDB" id="FungiDB:MGYG_06827"/>
<name>E4V1B3_ARTGP</name>
<accession>E4V1B3</accession>
<dbReference type="RefSeq" id="XP_003170836.1">
    <property type="nucleotide sequence ID" value="XM_003170788.1"/>
</dbReference>
<sequence length="152" mass="17074">MALGKNRPVMEFGERLEANRLLINLGYLLNNTLSGQRFQHRYECHFRLAFTSPLREGVLIVGAPGPARLPVNARRMLTAKDLNDIRLHWPRSIGIRILNCSPGSPPGTRSRPMFTSGEESNVEPQKQQKQEEVIVLDDDSDEAPVVDLTEEG</sequence>
<protein>
    <submittedName>
        <fullName evidence="2">Uncharacterized protein</fullName>
    </submittedName>
</protein>
<dbReference type="InParanoid" id="E4V1B3"/>
<feature type="compositionally biased region" description="Acidic residues" evidence="1">
    <location>
        <begin position="134"/>
        <end position="152"/>
    </location>
</feature>
<dbReference type="STRING" id="535722.E4V1B3"/>
<dbReference type="GeneID" id="10026079"/>
<keyword evidence="3" id="KW-1185">Reference proteome</keyword>
<gene>
    <name evidence="2" type="ORF">MGYG_06827</name>
</gene>
<evidence type="ECO:0000256" key="1">
    <source>
        <dbReference type="SAM" id="MobiDB-lite"/>
    </source>
</evidence>
<feature type="region of interest" description="Disordered" evidence="1">
    <location>
        <begin position="100"/>
        <end position="152"/>
    </location>
</feature>
<dbReference type="AlphaFoldDB" id="E4V1B3"/>
<dbReference type="Proteomes" id="UP000002669">
    <property type="component" value="Unassembled WGS sequence"/>
</dbReference>
<dbReference type="eggNOG" id="ENOG502SGGW">
    <property type="taxonomic scope" value="Eukaryota"/>
</dbReference>